<dbReference type="Pfam" id="PF00082">
    <property type="entry name" value="Peptidase_S8"/>
    <property type="match status" value="1"/>
</dbReference>
<dbReference type="PRINTS" id="PR00723">
    <property type="entry name" value="SUBTILISIN"/>
</dbReference>
<feature type="active site" description="Charge relay system" evidence="5">
    <location>
        <position position="504"/>
    </location>
</feature>
<dbReference type="InterPro" id="IPR000209">
    <property type="entry name" value="Peptidase_S8/S53_dom"/>
</dbReference>
<dbReference type="InterPro" id="IPR034058">
    <property type="entry name" value="TagA/B/C/D_pept_dom"/>
</dbReference>
<feature type="domain" description="Peptidase S8/S53" evidence="7">
    <location>
        <begin position="276"/>
        <end position="559"/>
    </location>
</feature>
<dbReference type="InterPro" id="IPR023828">
    <property type="entry name" value="Peptidase_S8_Ser-AS"/>
</dbReference>
<dbReference type="GO" id="GO:0004252">
    <property type="term" value="F:serine-type endopeptidase activity"/>
    <property type="evidence" value="ECO:0007669"/>
    <property type="project" value="UniProtKB-UniRule"/>
</dbReference>
<keyword evidence="2 5" id="KW-0645">Protease</keyword>
<dbReference type="InterPro" id="IPR013783">
    <property type="entry name" value="Ig-like_fold"/>
</dbReference>
<evidence type="ECO:0000259" key="7">
    <source>
        <dbReference type="Pfam" id="PF00082"/>
    </source>
</evidence>
<evidence type="ECO:0000256" key="3">
    <source>
        <dbReference type="ARBA" id="ARBA00022801"/>
    </source>
</evidence>
<dbReference type="PANTHER" id="PTHR43399">
    <property type="entry name" value="SUBTILISIN-RELATED"/>
    <property type="match status" value="1"/>
</dbReference>
<dbReference type="GO" id="GO:0006508">
    <property type="term" value="P:proteolysis"/>
    <property type="evidence" value="ECO:0007669"/>
    <property type="project" value="UniProtKB-KW"/>
</dbReference>
<dbReference type="SUPFAM" id="SSF49785">
    <property type="entry name" value="Galactose-binding domain-like"/>
    <property type="match status" value="1"/>
</dbReference>
<evidence type="ECO:0000256" key="1">
    <source>
        <dbReference type="ARBA" id="ARBA00011073"/>
    </source>
</evidence>
<keyword evidence="6" id="KW-0812">Transmembrane</keyword>
<evidence type="ECO:0000256" key="4">
    <source>
        <dbReference type="ARBA" id="ARBA00022825"/>
    </source>
</evidence>
<organism evidence="10">
    <name type="scientific">uncultured Poseidoniia archaeon</name>
    <dbReference type="NCBI Taxonomy" id="1697135"/>
    <lineage>
        <taxon>Archaea</taxon>
        <taxon>Methanobacteriati</taxon>
        <taxon>Thermoplasmatota</taxon>
        <taxon>Candidatus Poseidoniia</taxon>
        <taxon>environmental samples</taxon>
    </lineage>
</organism>
<feature type="domain" description="P/Homo B" evidence="8">
    <location>
        <begin position="619"/>
        <end position="693"/>
    </location>
</feature>
<comment type="similarity">
    <text evidence="1 5">Belongs to the peptidase S8 family.</text>
</comment>
<feature type="active site" description="Charge relay system" evidence="5">
    <location>
        <position position="285"/>
    </location>
</feature>
<evidence type="ECO:0000313" key="10">
    <source>
        <dbReference type="EMBL" id="ANV79264.1"/>
    </source>
</evidence>
<evidence type="ECO:0000256" key="5">
    <source>
        <dbReference type="PROSITE-ProRule" id="PRU01240"/>
    </source>
</evidence>
<dbReference type="EMBL" id="KP211817">
    <property type="protein sequence ID" value="ANV79264.1"/>
    <property type="molecule type" value="Genomic_DNA"/>
</dbReference>
<feature type="active site" description="Charge relay system" evidence="5">
    <location>
        <position position="318"/>
    </location>
</feature>
<evidence type="ECO:0000259" key="9">
    <source>
        <dbReference type="Pfam" id="PF07705"/>
    </source>
</evidence>
<feature type="transmembrane region" description="Helical" evidence="6">
    <location>
        <begin position="1388"/>
        <end position="1407"/>
    </location>
</feature>
<dbReference type="CDD" id="cd04842">
    <property type="entry name" value="Peptidases_S8_Kp43_protease"/>
    <property type="match status" value="1"/>
</dbReference>
<dbReference type="Gene3D" id="3.40.50.200">
    <property type="entry name" value="Peptidase S8/S53 domain"/>
    <property type="match status" value="1"/>
</dbReference>
<evidence type="ECO:0000259" key="8">
    <source>
        <dbReference type="Pfam" id="PF01483"/>
    </source>
</evidence>
<dbReference type="Gene3D" id="2.60.120.380">
    <property type="match status" value="1"/>
</dbReference>
<dbReference type="Pfam" id="PF07705">
    <property type="entry name" value="CARDB"/>
    <property type="match status" value="1"/>
</dbReference>
<dbReference type="SUPFAM" id="SSF52743">
    <property type="entry name" value="Subtilisin-like"/>
    <property type="match status" value="1"/>
</dbReference>
<evidence type="ECO:0000256" key="2">
    <source>
        <dbReference type="ARBA" id="ARBA00022670"/>
    </source>
</evidence>
<dbReference type="PROSITE" id="PS00138">
    <property type="entry name" value="SUBTILASE_SER"/>
    <property type="match status" value="1"/>
</dbReference>
<sequence length="1478" mass="161679">MNQRTTVLILAILLMSYFPSFEYDSETEYDEINFLDQNYKRTEISPNPNTMHSLSLVSSYFESEETRNLRADTPIGIFTEIGLIPSVLMKSELTTPRSDLLLILIDEGTGLWDARLAIIDHANVEIRATIPPSGFLIQGTQEQLNKISNLPIVRASHLVPLGLLSDKKFYNLDTEDSVIVEVLGWKDSDLTRHESPGLNLPSSLSEVANIWMNNYTSYHTGSYFGEVNVKDIDEILKYPAVSYISPIFDRTTFNDYARIHMGINTVENTYFTGLNGSGQRVAVADTGLDEDHGDFGNRIINVVNVAGDSSTADTNDGHGTHVACTVLGDGSRTSSYAGIAPEAELYFQAMEIDSTAQLSNSGIYGMLNSAYNSGGARFHSNSWGSAVGGSYTTQSEDADDRTSTWDQYWAYQGMTVLFAAGNEGSNGISSPGTAKNVITVGGHQNRWDPDQMYPFSSQGPTDDGRIKPDVTGPGDYVRSCLAQEAEDASTNIGDSYYIEYSGTSMATPAVAGAAALVREYIMEIAERPAPQGSLIKAMLILGAEDMGTRNIPNDDEGWGRVNLIDTLIPDEDIGIYVDDRSRLSAGQVNEYSFDVTRSGEPLKVVVAWSDYPGSSSSSIQLRNDLDLEVISPNGEVTYLGNDFSNGKSTTGGSKDNRNNVEVVLIDSAINGIWTVKVKDTSHGGSRTFQPYSIAVRGVNVNDLTPDPTFIADSFEISTPIPQVGEEVEISISLRNQGSGSFTDIPVAAYANSNPIGNQLITMSPGGDEELTWYWTPVSEDEGEVEISFYIDPNDDLEELSEVNNFISALVLVSTPGIRVSSESPIVTLGEASDFTTQWDIIITNTALFETNATISVSYPIRTRDNVQFDWPGFFNNTNFNLDASENTPVTLLMSHPAPPPPGLYKMIITGNDIENNIDSELEIFFDVPVLAQPQVILPSSEIFVSSLTDTKFSFDIKNNGNGAQTYDVSLISPAGWNLGFDDIGAFAGSSSGSTGTLMKEDRVNIDVTITSPGALIEAGSEFTATLVVGSRVSDDTWEIDIPLIVEGYDKIDITMNSESSDYENKLLSDGNYQFILDISNQGNRDITLQPIQRELPGGWTLSSIEEITIGKGQQSQWDMSITGNGKATSGILEIRFISDYDFSIDWNVTLDVISGAIPVVDFYQVDIPNGQTADTPLGVDTHPVGAPGFDLGWTVTNNGTVSWEPSVTMELPNSDFSSSCSLNPQKIFPGESSRVWCTVIIPMSAEAGSEPEITLVMEDGGIETRNTISLLVETVNQVTWTLIQVSDIYAGSSSTMYFELQNTGNSVISDRIIVSGPSSWNIRVLDGMMVNLQPDEIRSVQIEFTPNNAKDSTIILNLGESTESSDYSKQIPIEVKGIVTDDSFSSTLILVLSIIIISIMGGGLYFYQQELQKKKNLNPNDQKKKEDVIITSEFKNTENLENSQNNSKNLEKYDEYPGWLWDSDKETWIPDPEHQDIQ</sequence>
<dbReference type="PROSITE" id="PS51892">
    <property type="entry name" value="SUBTILASE"/>
    <property type="match status" value="1"/>
</dbReference>
<dbReference type="InterPro" id="IPR011635">
    <property type="entry name" value="CARDB"/>
</dbReference>
<protein>
    <submittedName>
        <fullName evidence="10">Subtilisin peptidase (S8A subfamily)</fullName>
    </submittedName>
</protein>
<dbReference type="PANTHER" id="PTHR43399:SF4">
    <property type="entry name" value="CELL WALL-ASSOCIATED PROTEASE"/>
    <property type="match status" value="1"/>
</dbReference>
<dbReference type="InterPro" id="IPR036852">
    <property type="entry name" value="Peptidase_S8/S53_dom_sf"/>
</dbReference>
<reference evidence="10" key="2">
    <citation type="journal article" date="2015" name="ISME J.">
        <title>A new class of marine Euryarchaeota group II from the Mediterranean deep chlorophyll maximum.</title>
        <authorList>
            <person name="Martin-Cuadrado A.B."/>
            <person name="Garcia-Heredia I."/>
            <person name="Molto A.G."/>
            <person name="Lopez-Ubeda R."/>
            <person name="Kimes N."/>
            <person name="Lopez-Garcia P."/>
            <person name="Moreira D."/>
            <person name="Rodriguez-Valera F."/>
        </authorList>
    </citation>
    <scope>NUCLEOTIDE SEQUENCE</scope>
</reference>
<reference evidence="10" key="1">
    <citation type="submission" date="2014-11" db="EMBL/GenBank/DDBJ databases">
        <authorList>
            <person name="Zhu J."/>
            <person name="Qi W."/>
            <person name="Song R."/>
        </authorList>
    </citation>
    <scope>NUCLEOTIDE SEQUENCE</scope>
</reference>
<keyword evidence="3 5" id="KW-0378">Hydrolase</keyword>
<dbReference type="InterPro" id="IPR002884">
    <property type="entry name" value="P_dom"/>
</dbReference>
<accession>A0A1B1TAE7</accession>
<dbReference type="InterPro" id="IPR015500">
    <property type="entry name" value="Peptidase_S8_subtilisin-rel"/>
</dbReference>
<dbReference type="InterPro" id="IPR051048">
    <property type="entry name" value="Peptidase_S8/S53_subtilisin"/>
</dbReference>
<feature type="domain" description="CARDB" evidence="9">
    <location>
        <begin position="717"/>
        <end position="806"/>
    </location>
</feature>
<keyword evidence="4 5" id="KW-0720">Serine protease</keyword>
<dbReference type="Pfam" id="PF01483">
    <property type="entry name" value="P_proprotein"/>
    <property type="match status" value="1"/>
</dbReference>
<dbReference type="InterPro" id="IPR008979">
    <property type="entry name" value="Galactose-bd-like_sf"/>
</dbReference>
<keyword evidence="6" id="KW-0472">Membrane</keyword>
<name>A0A1B1TAE7_9ARCH</name>
<keyword evidence="6" id="KW-1133">Transmembrane helix</keyword>
<evidence type="ECO:0000256" key="6">
    <source>
        <dbReference type="SAM" id="Phobius"/>
    </source>
</evidence>
<proteinExistence type="inferred from homology"/>
<dbReference type="Gene3D" id="2.60.40.10">
    <property type="entry name" value="Immunoglobulins"/>
    <property type="match status" value="1"/>
</dbReference>